<evidence type="ECO:0000313" key="2">
    <source>
        <dbReference type="Proteomes" id="UP000586827"/>
    </source>
</evidence>
<reference evidence="1 2" key="1">
    <citation type="submission" date="2020-05" db="EMBL/GenBank/DDBJ databases">
        <title>MicrobeNet Type strains.</title>
        <authorList>
            <person name="Nicholson A.C."/>
        </authorList>
    </citation>
    <scope>NUCLEOTIDE SEQUENCE [LARGE SCALE GENOMIC DNA]</scope>
    <source>
        <strain evidence="1 2">JCM 3224</strain>
    </source>
</reference>
<protein>
    <submittedName>
        <fullName evidence="1">Uncharacterized protein</fullName>
    </submittedName>
</protein>
<evidence type="ECO:0000313" key="1">
    <source>
        <dbReference type="EMBL" id="NNH72495.1"/>
    </source>
</evidence>
<dbReference type="RefSeq" id="WP_067525151.1">
    <property type="nucleotide sequence ID" value="NZ_JABELX010000008.1"/>
</dbReference>
<sequence>MAARAIVYIYKPLAHTKENLEAAEYIAKQRAASLSATVVKTVWGLESWADPIAKLNEICEKSNAWLIVTPTLDHIRGDTDAAVKIADLATAQPPAHWPWQVPNELVATYVTKSRARR</sequence>
<dbReference type="EMBL" id="JABELX010000008">
    <property type="protein sequence ID" value="NNH72495.1"/>
    <property type="molecule type" value="Genomic_DNA"/>
</dbReference>
<accession>A0A849C886</accession>
<dbReference type="Proteomes" id="UP000586827">
    <property type="component" value="Unassembled WGS sequence"/>
</dbReference>
<dbReference type="AlphaFoldDB" id="A0A849C886"/>
<proteinExistence type="predicted"/>
<organism evidence="1 2">
    <name type="scientific">Nocardia uniformis</name>
    <dbReference type="NCBI Taxonomy" id="53432"/>
    <lineage>
        <taxon>Bacteria</taxon>
        <taxon>Bacillati</taxon>
        <taxon>Actinomycetota</taxon>
        <taxon>Actinomycetes</taxon>
        <taxon>Mycobacteriales</taxon>
        <taxon>Nocardiaceae</taxon>
        <taxon>Nocardia</taxon>
    </lineage>
</organism>
<keyword evidence="2" id="KW-1185">Reference proteome</keyword>
<name>A0A849C886_9NOCA</name>
<comment type="caution">
    <text evidence="1">The sequence shown here is derived from an EMBL/GenBank/DDBJ whole genome shotgun (WGS) entry which is preliminary data.</text>
</comment>
<gene>
    <name evidence="1" type="ORF">HLB23_21990</name>
</gene>